<dbReference type="AlphaFoldDB" id="A0A5C3LPK0"/>
<name>A0A5C3LPK0_9AGAR</name>
<dbReference type="InterPro" id="IPR000210">
    <property type="entry name" value="BTB/POZ_dom"/>
</dbReference>
<keyword evidence="4" id="KW-1185">Reference proteome</keyword>
<proteinExistence type="predicted"/>
<organism evidence="3 4">
    <name type="scientific">Crucibulum laeve</name>
    <dbReference type="NCBI Taxonomy" id="68775"/>
    <lineage>
        <taxon>Eukaryota</taxon>
        <taxon>Fungi</taxon>
        <taxon>Dikarya</taxon>
        <taxon>Basidiomycota</taxon>
        <taxon>Agaricomycotina</taxon>
        <taxon>Agaricomycetes</taxon>
        <taxon>Agaricomycetidae</taxon>
        <taxon>Agaricales</taxon>
        <taxon>Agaricineae</taxon>
        <taxon>Nidulariaceae</taxon>
        <taxon>Crucibulum</taxon>
    </lineage>
</organism>
<dbReference type="EMBL" id="ML213628">
    <property type="protein sequence ID" value="TFK34745.1"/>
    <property type="molecule type" value="Genomic_DNA"/>
</dbReference>
<evidence type="ECO:0000313" key="3">
    <source>
        <dbReference type="EMBL" id="TFK34745.1"/>
    </source>
</evidence>
<dbReference type="InterPro" id="IPR011333">
    <property type="entry name" value="SKP1/BTB/POZ_sf"/>
</dbReference>
<dbReference type="Gene3D" id="3.30.710.10">
    <property type="entry name" value="Potassium Channel Kv1.1, Chain A"/>
    <property type="match status" value="1"/>
</dbReference>
<evidence type="ECO:0000259" key="2">
    <source>
        <dbReference type="Pfam" id="PF00651"/>
    </source>
</evidence>
<gene>
    <name evidence="3" type="ORF">BDQ12DRAFT_656424</name>
</gene>
<sequence length="391" mass="44277">MMPPSETKPRKFIIVDGSTVRERTRDSEEETTEVRPKKRQRIDDDDNKPDIIPSVARDPEYYKEDVLLSGLIVVQVENILFKAHRNLLYASSTMKEHCVRLVTSDDDPVVLTAATADEFRALLWALYTSPHEVDVEDHSIEEEEVNRLLSICSISKTYQYTSLHAWTIKVLNKIATNKIFTDSCSSAMLTRLVDLAASQPLHKSMLTLLVQRWTDRIRNSSIASVPAMLAADRHNLSELRGISYYVHVQDMIDRQTSTATGATQLRTDEKLGNGQVMRVLSGYWSLVSFWEDVRKKPLEVQCADACNKEAHAKCVATWEKRWNSAVGWKRILGHNSADVLALLACLRDQLSGDDELREGMAPACRLAGLKALKDKLEHTREHLADHFFGCV</sequence>
<dbReference type="OrthoDB" id="2923697at2759"/>
<evidence type="ECO:0000256" key="1">
    <source>
        <dbReference type="SAM" id="MobiDB-lite"/>
    </source>
</evidence>
<feature type="region of interest" description="Disordered" evidence="1">
    <location>
        <begin position="1"/>
        <end position="54"/>
    </location>
</feature>
<dbReference type="SUPFAM" id="SSF54695">
    <property type="entry name" value="POZ domain"/>
    <property type="match status" value="1"/>
</dbReference>
<dbReference type="Proteomes" id="UP000308652">
    <property type="component" value="Unassembled WGS sequence"/>
</dbReference>
<accession>A0A5C3LPK0</accession>
<dbReference type="CDD" id="cd18186">
    <property type="entry name" value="BTB_POZ_ZBTB_KLHL-like"/>
    <property type="match status" value="1"/>
</dbReference>
<evidence type="ECO:0000313" key="4">
    <source>
        <dbReference type="Proteomes" id="UP000308652"/>
    </source>
</evidence>
<dbReference type="Pfam" id="PF00651">
    <property type="entry name" value="BTB"/>
    <property type="match status" value="1"/>
</dbReference>
<protein>
    <recommendedName>
        <fullName evidence="2">BTB domain-containing protein</fullName>
    </recommendedName>
</protein>
<feature type="domain" description="BTB" evidence="2">
    <location>
        <begin position="72"/>
        <end position="152"/>
    </location>
</feature>
<reference evidence="3 4" key="1">
    <citation type="journal article" date="2019" name="Nat. Ecol. Evol.">
        <title>Megaphylogeny resolves global patterns of mushroom evolution.</title>
        <authorList>
            <person name="Varga T."/>
            <person name="Krizsan K."/>
            <person name="Foldi C."/>
            <person name="Dima B."/>
            <person name="Sanchez-Garcia M."/>
            <person name="Sanchez-Ramirez S."/>
            <person name="Szollosi G.J."/>
            <person name="Szarkandi J.G."/>
            <person name="Papp V."/>
            <person name="Albert L."/>
            <person name="Andreopoulos W."/>
            <person name="Angelini C."/>
            <person name="Antonin V."/>
            <person name="Barry K.W."/>
            <person name="Bougher N.L."/>
            <person name="Buchanan P."/>
            <person name="Buyck B."/>
            <person name="Bense V."/>
            <person name="Catcheside P."/>
            <person name="Chovatia M."/>
            <person name="Cooper J."/>
            <person name="Damon W."/>
            <person name="Desjardin D."/>
            <person name="Finy P."/>
            <person name="Geml J."/>
            <person name="Haridas S."/>
            <person name="Hughes K."/>
            <person name="Justo A."/>
            <person name="Karasinski D."/>
            <person name="Kautmanova I."/>
            <person name="Kiss B."/>
            <person name="Kocsube S."/>
            <person name="Kotiranta H."/>
            <person name="LaButti K.M."/>
            <person name="Lechner B.E."/>
            <person name="Liimatainen K."/>
            <person name="Lipzen A."/>
            <person name="Lukacs Z."/>
            <person name="Mihaltcheva S."/>
            <person name="Morgado L.N."/>
            <person name="Niskanen T."/>
            <person name="Noordeloos M.E."/>
            <person name="Ohm R.A."/>
            <person name="Ortiz-Santana B."/>
            <person name="Ovrebo C."/>
            <person name="Racz N."/>
            <person name="Riley R."/>
            <person name="Savchenko A."/>
            <person name="Shiryaev A."/>
            <person name="Soop K."/>
            <person name="Spirin V."/>
            <person name="Szebenyi C."/>
            <person name="Tomsovsky M."/>
            <person name="Tulloss R.E."/>
            <person name="Uehling J."/>
            <person name="Grigoriev I.V."/>
            <person name="Vagvolgyi C."/>
            <person name="Papp T."/>
            <person name="Martin F.M."/>
            <person name="Miettinen O."/>
            <person name="Hibbett D.S."/>
            <person name="Nagy L.G."/>
        </authorList>
    </citation>
    <scope>NUCLEOTIDE SEQUENCE [LARGE SCALE GENOMIC DNA]</scope>
    <source>
        <strain evidence="3 4">CBS 166.37</strain>
    </source>
</reference>